<dbReference type="CDD" id="cd01396">
    <property type="entry name" value="MeCP2_MBD"/>
    <property type="match status" value="1"/>
</dbReference>
<evidence type="ECO:0000256" key="2">
    <source>
        <dbReference type="ARBA" id="ARBA00023015"/>
    </source>
</evidence>
<dbReference type="PROSITE" id="PS50982">
    <property type="entry name" value="MBD"/>
    <property type="match status" value="1"/>
</dbReference>
<dbReference type="GO" id="GO:0000122">
    <property type="term" value="P:negative regulation of transcription by RNA polymerase II"/>
    <property type="evidence" value="ECO:0007669"/>
    <property type="project" value="TreeGrafter"/>
</dbReference>
<dbReference type="PANTHER" id="PTHR12396">
    <property type="entry name" value="METHYL-CPG BINDING PROTEIN, MBD"/>
    <property type="match status" value="1"/>
</dbReference>
<feature type="region of interest" description="Disordered" evidence="6">
    <location>
        <begin position="80"/>
        <end position="102"/>
    </location>
</feature>
<evidence type="ECO:0000259" key="7">
    <source>
        <dbReference type="PROSITE" id="PS50982"/>
    </source>
</evidence>
<keyword evidence="2" id="KW-0805">Transcription regulation</keyword>
<dbReference type="Proteomes" id="UP000095280">
    <property type="component" value="Unplaced"/>
</dbReference>
<evidence type="ECO:0000313" key="8">
    <source>
        <dbReference type="Proteomes" id="UP000095280"/>
    </source>
</evidence>
<reference evidence="9" key="1">
    <citation type="submission" date="2016-11" db="UniProtKB">
        <authorList>
            <consortium name="WormBaseParasite"/>
        </authorList>
    </citation>
    <scope>IDENTIFICATION</scope>
</reference>
<feature type="compositionally biased region" description="Basic and acidic residues" evidence="6">
    <location>
        <begin position="81"/>
        <end position="102"/>
    </location>
</feature>
<dbReference type="Gene3D" id="3.30.890.10">
    <property type="entry name" value="Methyl-cpg-binding Protein 2, Chain A"/>
    <property type="match status" value="1"/>
</dbReference>
<dbReference type="GO" id="GO:0008327">
    <property type="term" value="F:methyl-CpG binding"/>
    <property type="evidence" value="ECO:0007669"/>
    <property type="project" value="TreeGrafter"/>
</dbReference>
<organism evidence="8 9">
    <name type="scientific">Macrostomum lignano</name>
    <dbReference type="NCBI Taxonomy" id="282301"/>
    <lineage>
        <taxon>Eukaryota</taxon>
        <taxon>Metazoa</taxon>
        <taxon>Spiralia</taxon>
        <taxon>Lophotrochozoa</taxon>
        <taxon>Platyhelminthes</taxon>
        <taxon>Rhabditophora</taxon>
        <taxon>Macrostomorpha</taxon>
        <taxon>Macrostomida</taxon>
        <taxon>Macrostomidae</taxon>
        <taxon>Macrostomum</taxon>
    </lineage>
</organism>
<comment type="subcellular location">
    <subcellularLocation>
        <location evidence="1">Nucleus</location>
    </subcellularLocation>
</comment>
<dbReference type="SUPFAM" id="SSF54171">
    <property type="entry name" value="DNA-binding domain"/>
    <property type="match status" value="1"/>
</dbReference>
<dbReference type="GO" id="GO:0005654">
    <property type="term" value="C:nucleoplasm"/>
    <property type="evidence" value="ECO:0007669"/>
    <property type="project" value="UniProtKB-ARBA"/>
</dbReference>
<dbReference type="InterPro" id="IPR016177">
    <property type="entry name" value="DNA-bd_dom_sf"/>
</dbReference>
<keyword evidence="4" id="KW-0804">Transcription</keyword>
<feature type="region of interest" description="Disordered" evidence="6">
    <location>
        <begin position="118"/>
        <end position="138"/>
    </location>
</feature>
<evidence type="ECO:0000256" key="1">
    <source>
        <dbReference type="ARBA" id="ARBA00004123"/>
    </source>
</evidence>
<name>A0A1I8HGX1_9PLAT</name>
<evidence type="ECO:0000313" key="9">
    <source>
        <dbReference type="WBParaSite" id="maker-uti_cns_0006160-snap-gene-0.12-mRNA-1"/>
    </source>
</evidence>
<dbReference type="InterPro" id="IPR025884">
    <property type="entry name" value="MeCpG-bd_2/3_C_dom"/>
</dbReference>
<feature type="domain" description="MBD" evidence="7">
    <location>
        <begin position="1"/>
        <end position="69"/>
    </location>
</feature>
<protein>
    <submittedName>
        <fullName evidence="9">MBD domain-containing protein</fullName>
    </submittedName>
</protein>
<dbReference type="AlphaFoldDB" id="A0A1I8HGX1"/>
<evidence type="ECO:0000256" key="4">
    <source>
        <dbReference type="ARBA" id="ARBA00023163"/>
    </source>
</evidence>
<dbReference type="PANTHER" id="PTHR12396:SF0">
    <property type="entry name" value="METHYL-CPG BINDING DOMAIN PROTEIN-LIKE, ISOFORM C"/>
    <property type="match status" value="1"/>
</dbReference>
<dbReference type="Pfam" id="PF14048">
    <property type="entry name" value="MBD_C"/>
    <property type="match status" value="1"/>
</dbReference>
<dbReference type="InterPro" id="IPR001739">
    <property type="entry name" value="Methyl_CpG_DNA-bd"/>
</dbReference>
<keyword evidence="3" id="KW-0238">DNA-binding</keyword>
<dbReference type="SMART" id="SM00391">
    <property type="entry name" value="MBD"/>
    <property type="match status" value="1"/>
</dbReference>
<dbReference type="Pfam" id="PF01429">
    <property type="entry name" value="MBD"/>
    <property type="match status" value="1"/>
</dbReference>
<keyword evidence="8" id="KW-1185">Reference proteome</keyword>
<evidence type="ECO:0000256" key="3">
    <source>
        <dbReference type="ARBA" id="ARBA00023125"/>
    </source>
</evidence>
<accession>A0A1I8HGX1</accession>
<proteinExistence type="predicted"/>
<dbReference type="WBParaSite" id="maker-uti_cns_0006160-snap-gene-0.12-mRNA-1">
    <property type="protein sequence ID" value="maker-uti_cns_0006160-snap-gene-0.12-mRNA-1"/>
    <property type="gene ID" value="maker-uti_cns_0006160-snap-gene-0.12"/>
</dbReference>
<sequence>MATNLTSVVGLPPGWKREESLKQSGLSSGKTEVYYVSPGGRKLRNRVELQRALGDRYDLSNFDWRTGRQTASMLRQSVELVRGHPDSRRNDLQHGPKDRPRQLFYHKRFDNLRACDPDTGEPSPEIGLPKHLQPAGGGPVTGTDQLVLSVADCLSSVGGGHSGAVAVVGQQNCKAFEKNPHVSVNPDQPLVRYHLVSDDEVRQQEAVVREARRRLALALRLFKAGREASAA</sequence>
<keyword evidence="5" id="KW-0539">Nucleus</keyword>
<evidence type="ECO:0000256" key="6">
    <source>
        <dbReference type="SAM" id="MobiDB-lite"/>
    </source>
</evidence>
<evidence type="ECO:0000256" key="5">
    <source>
        <dbReference type="ARBA" id="ARBA00023242"/>
    </source>
</evidence>
<dbReference type="GO" id="GO:0006346">
    <property type="term" value="P:DNA methylation-dependent constitutive heterochromatin formation"/>
    <property type="evidence" value="ECO:0007669"/>
    <property type="project" value="TreeGrafter"/>
</dbReference>